<proteinExistence type="predicted"/>
<organism evidence="2 3">
    <name type="scientific">Mytilus coruscus</name>
    <name type="common">Sea mussel</name>
    <dbReference type="NCBI Taxonomy" id="42192"/>
    <lineage>
        <taxon>Eukaryota</taxon>
        <taxon>Metazoa</taxon>
        <taxon>Spiralia</taxon>
        <taxon>Lophotrochozoa</taxon>
        <taxon>Mollusca</taxon>
        <taxon>Bivalvia</taxon>
        <taxon>Autobranchia</taxon>
        <taxon>Pteriomorphia</taxon>
        <taxon>Mytilida</taxon>
        <taxon>Mytiloidea</taxon>
        <taxon>Mytilidae</taxon>
        <taxon>Mytilinae</taxon>
        <taxon>Mytilus</taxon>
    </lineage>
</organism>
<gene>
    <name evidence="2" type="ORF">MCOR_9252</name>
</gene>
<evidence type="ECO:0008006" key="4">
    <source>
        <dbReference type="Google" id="ProtNLM"/>
    </source>
</evidence>
<dbReference type="OrthoDB" id="6099832at2759"/>
<evidence type="ECO:0000313" key="3">
    <source>
        <dbReference type="Proteomes" id="UP000507470"/>
    </source>
</evidence>
<protein>
    <recommendedName>
        <fullName evidence="4">Short-chain collagen C4-like</fullName>
    </recommendedName>
</protein>
<keyword evidence="3" id="KW-1185">Reference proteome</keyword>
<dbReference type="AlphaFoldDB" id="A0A6J8ALU1"/>
<sequence>MKFVIGPACIWTLFLSFSSSGNLVKNEKSKRLLLNDPDAIIARLTHMENEILKLKVENQNLRQTVDKVNGFGSTYVRWGRTSCPGSKTDLVYSGYTAGQSYYHSGSKSYYGGPSNTLCLPNNPELSNTTFSYHDTLLFGSEYERNTFAFDSANEDIPCAVCRSKNASTTLMIPGRKSCFSGWSSEYSGLLASGSVYHGPSSYICVDSHPEYLQAGKDDRNGHRFYMVGFQCGSLHCPPYHDDRVAYCVVCSK</sequence>
<accession>A0A6J8ALU1</accession>
<dbReference type="GO" id="GO:0005615">
    <property type="term" value="C:extracellular space"/>
    <property type="evidence" value="ECO:0007669"/>
    <property type="project" value="TreeGrafter"/>
</dbReference>
<evidence type="ECO:0000313" key="2">
    <source>
        <dbReference type="EMBL" id="CAC5370387.1"/>
    </source>
</evidence>
<keyword evidence="1" id="KW-0732">Signal</keyword>
<reference evidence="2 3" key="1">
    <citation type="submission" date="2020-06" db="EMBL/GenBank/DDBJ databases">
        <authorList>
            <person name="Li R."/>
            <person name="Bekaert M."/>
        </authorList>
    </citation>
    <scope>NUCLEOTIDE SEQUENCE [LARGE SCALE GENOMIC DNA]</scope>
    <source>
        <strain evidence="3">wild</strain>
    </source>
</reference>
<dbReference type="PANTHER" id="PTHR24024">
    <property type="entry name" value="PULMONARY SURFACTANT-ASSOCIATED PROTEIN A"/>
    <property type="match status" value="1"/>
</dbReference>
<feature type="signal peptide" evidence="1">
    <location>
        <begin position="1"/>
        <end position="20"/>
    </location>
</feature>
<dbReference type="InterPro" id="IPR051077">
    <property type="entry name" value="Ca-dependent_lectin"/>
</dbReference>
<dbReference type="Proteomes" id="UP000507470">
    <property type="component" value="Unassembled WGS sequence"/>
</dbReference>
<name>A0A6J8ALU1_MYTCO</name>
<feature type="chain" id="PRO_5027000476" description="Short-chain collagen C4-like" evidence="1">
    <location>
        <begin position="21"/>
        <end position="252"/>
    </location>
</feature>
<evidence type="ECO:0000256" key="1">
    <source>
        <dbReference type="SAM" id="SignalP"/>
    </source>
</evidence>
<dbReference type="EMBL" id="CACVKT020001697">
    <property type="protein sequence ID" value="CAC5370387.1"/>
    <property type="molecule type" value="Genomic_DNA"/>
</dbReference>
<dbReference type="PANTHER" id="PTHR24024:SF18">
    <property type="entry name" value="SHORT-CHAIN COLLAGEN C4-LIKE"/>
    <property type="match status" value="1"/>
</dbReference>